<reference evidence="6 7" key="1">
    <citation type="submission" date="2024-01" db="EMBL/GenBank/DDBJ databases">
        <title>novel species in genus Adlercreutzia.</title>
        <authorList>
            <person name="Liu X."/>
        </authorList>
    </citation>
    <scope>NUCLEOTIDE SEQUENCE [LARGE SCALE GENOMIC DNA]</scope>
    <source>
        <strain evidence="6 7">R7</strain>
    </source>
</reference>
<feature type="domain" description="HTH luxR-type" evidence="5">
    <location>
        <begin position="426"/>
        <end position="484"/>
    </location>
</feature>
<proteinExistence type="predicted"/>
<dbReference type="InterPro" id="IPR036388">
    <property type="entry name" value="WH-like_DNA-bd_sf"/>
</dbReference>
<dbReference type="SUPFAM" id="SSF103473">
    <property type="entry name" value="MFS general substrate transporter"/>
    <property type="match status" value="1"/>
</dbReference>
<evidence type="ECO:0000256" key="3">
    <source>
        <dbReference type="ARBA" id="ARBA00023163"/>
    </source>
</evidence>
<feature type="transmembrane region" description="Helical" evidence="4">
    <location>
        <begin position="249"/>
        <end position="265"/>
    </location>
</feature>
<dbReference type="CDD" id="cd06170">
    <property type="entry name" value="LuxR_C_like"/>
    <property type="match status" value="1"/>
</dbReference>
<dbReference type="Proteomes" id="UP001349994">
    <property type="component" value="Unassembled WGS sequence"/>
</dbReference>
<evidence type="ECO:0000256" key="4">
    <source>
        <dbReference type="SAM" id="Phobius"/>
    </source>
</evidence>
<feature type="transmembrane region" description="Helical" evidence="4">
    <location>
        <begin position="102"/>
        <end position="124"/>
    </location>
</feature>
<keyword evidence="1" id="KW-0805">Transcription regulation</keyword>
<feature type="transmembrane region" description="Helical" evidence="4">
    <location>
        <begin position="296"/>
        <end position="321"/>
    </location>
</feature>
<feature type="transmembrane region" description="Helical" evidence="4">
    <location>
        <begin position="333"/>
        <end position="353"/>
    </location>
</feature>
<evidence type="ECO:0000256" key="1">
    <source>
        <dbReference type="ARBA" id="ARBA00023015"/>
    </source>
</evidence>
<feature type="transmembrane region" description="Helical" evidence="4">
    <location>
        <begin position="48"/>
        <end position="67"/>
    </location>
</feature>
<dbReference type="PRINTS" id="PR00038">
    <property type="entry name" value="HTHLUXR"/>
</dbReference>
<keyword evidence="3" id="KW-0804">Transcription</keyword>
<name>A0ABU6IK90_9ACTN</name>
<organism evidence="6 7">
    <name type="scientific">Adlercreutzia wanghongyangiae</name>
    <dbReference type="NCBI Taxonomy" id="3111451"/>
    <lineage>
        <taxon>Bacteria</taxon>
        <taxon>Bacillati</taxon>
        <taxon>Actinomycetota</taxon>
        <taxon>Coriobacteriia</taxon>
        <taxon>Eggerthellales</taxon>
        <taxon>Eggerthellaceae</taxon>
        <taxon>Adlercreutzia</taxon>
    </lineage>
</organism>
<feature type="transmembrane region" description="Helical" evidence="4">
    <location>
        <begin position="12"/>
        <end position="36"/>
    </location>
</feature>
<evidence type="ECO:0000259" key="5">
    <source>
        <dbReference type="PROSITE" id="PS50043"/>
    </source>
</evidence>
<dbReference type="RefSeq" id="WP_338211445.1">
    <property type="nucleotide sequence ID" value="NZ_JAYMFF010000024.1"/>
</dbReference>
<dbReference type="PANTHER" id="PTHR44688">
    <property type="entry name" value="DNA-BINDING TRANSCRIPTIONAL ACTIVATOR DEVR_DOSR"/>
    <property type="match status" value="1"/>
</dbReference>
<comment type="caution">
    <text evidence="6">The sequence shown here is derived from an EMBL/GenBank/DDBJ whole genome shotgun (WGS) entry which is preliminary data.</text>
</comment>
<evidence type="ECO:0000256" key="2">
    <source>
        <dbReference type="ARBA" id="ARBA00023125"/>
    </source>
</evidence>
<feature type="transmembrane region" description="Helical" evidence="4">
    <location>
        <begin position="136"/>
        <end position="154"/>
    </location>
</feature>
<dbReference type="InterPro" id="IPR000792">
    <property type="entry name" value="Tscrpt_reg_LuxR_C"/>
</dbReference>
<dbReference type="SMART" id="SM00421">
    <property type="entry name" value="HTH_LUXR"/>
    <property type="match status" value="1"/>
</dbReference>
<dbReference type="PANTHER" id="PTHR44688:SF16">
    <property type="entry name" value="DNA-BINDING TRANSCRIPTIONAL ACTIVATOR DEVR_DOSR"/>
    <property type="match status" value="1"/>
</dbReference>
<dbReference type="PROSITE" id="PS00622">
    <property type="entry name" value="HTH_LUXR_1"/>
    <property type="match status" value="1"/>
</dbReference>
<feature type="transmembrane region" description="Helical" evidence="4">
    <location>
        <begin position="79"/>
        <end position="96"/>
    </location>
</feature>
<dbReference type="PROSITE" id="PS50043">
    <property type="entry name" value="HTH_LUXR_2"/>
    <property type="match status" value="1"/>
</dbReference>
<feature type="transmembrane region" description="Helical" evidence="4">
    <location>
        <begin position="160"/>
        <end position="180"/>
    </location>
</feature>
<sequence length="492" mass="53003">METLRTYFDHASARCIVGFALCWAWIDTALVGLPSAQLLSTQTALGELTSMVSVVFCIGAYVLCYLRPAFSRRLRTRKAQWLTAAAACLGTALVHAPNPAPASAPTLIGLALAGVAMALLVLMWAEDYASDPHSRGYIWVAGSIALSFPLYLFATELSHWLRIIIVAGFPLVSCALLRTAESPAAQDAARPPLLAHGGKNGARREIRILGFSGSLAFWFFAFGFVFGIMQRFSPATDMPSPILMDFQQGGRALAAVVFFIGLYFFSWKPHTAYRISTIIVLGALVVLPIFGSNNTFAAGFIAHTAYGFFECMTWSIIFEAMRVHRRDAGAEAGAARLLSALGLLGGTLVILVARDVFAANALQMQSILSSAVCMLVISVMMVLGNTADNNVWAMMKAGDASRSQAKNHSGNALAAGAARLGERCGLTDREMQILALLAEGRSSPYISEELLIGVNTVNTHKRRIYQKLGIHNKQELIDKVRHAAEDAITAAP</sequence>
<dbReference type="InterPro" id="IPR016032">
    <property type="entry name" value="Sig_transdc_resp-reg_C-effctor"/>
</dbReference>
<feature type="transmembrane region" description="Helical" evidence="4">
    <location>
        <begin position="208"/>
        <end position="229"/>
    </location>
</feature>
<feature type="transmembrane region" description="Helical" evidence="4">
    <location>
        <begin position="365"/>
        <end position="386"/>
    </location>
</feature>
<keyword evidence="4" id="KW-1133">Transmembrane helix</keyword>
<keyword evidence="7" id="KW-1185">Reference proteome</keyword>
<dbReference type="EMBL" id="JAYMFF010000024">
    <property type="protein sequence ID" value="MEC4176883.1"/>
    <property type="molecule type" value="Genomic_DNA"/>
</dbReference>
<keyword evidence="2" id="KW-0238">DNA-binding</keyword>
<evidence type="ECO:0000313" key="6">
    <source>
        <dbReference type="EMBL" id="MEC4176883.1"/>
    </source>
</evidence>
<accession>A0ABU6IK90</accession>
<dbReference type="SUPFAM" id="SSF46894">
    <property type="entry name" value="C-terminal effector domain of the bipartite response regulators"/>
    <property type="match status" value="1"/>
</dbReference>
<dbReference type="Gene3D" id="1.10.10.10">
    <property type="entry name" value="Winged helix-like DNA-binding domain superfamily/Winged helix DNA-binding domain"/>
    <property type="match status" value="1"/>
</dbReference>
<evidence type="ECO:0000313" key="7">
    <source>
        <dbReference type="Proteomes" id="UP001349994"/>
    </source>
</evidence>
<keyword evidence="4" id="KW-0472">Membrane</keyword>
<feature type="transmembrane region" description="Helical" evidence="4">
    <location>
        <begin position="272"/>
        <end position="290"/>
    </location>
</feature>
<keyword evidence="4" id="KW-0812">Transmembrane</keyword>
<gene>
    <name evidence="6" type="ORF">VIN30_10535</name>
</gene>
<dbReference type="Pfam" id="PF00196">
    <property type="entry name" value="GerE"/>
    <property type="match status" value="1"/>
</dbReference>
<protein>
    <submittedName>
        <fullName evidence="6">Helix-turn-helix transcriptional regulator</fullName>
    </submittedName>
</protein>
<dbReference type="InterPro" id="IPR036259">
    <property type="entry name" value="MFS_trans_sf"/>
</dbReference>